<dbReference type="KEGG" id="mco:MCJ_002000"/>
<keyword evidence="2" id="KW-1185">Reference proteome</keyword>
<dbReference type="HOGENOM" id="CLU_2991869_0_0_14"/>
<evidence type="ECO:0000313" key="1">
    <source>
        <dbReference type="EMBL" id="CAT04891.1"/>
    </source>
</evidence>
<dbReference type="Proteomes" id="UP000001491">
    <property type="component" value="Chromosome"/>
</dbReference>
<dbReference type="AlphaFoldDB" id="C5J5Z9"/>
<evidence type="ECO:0000313" key="2">
    <source>
        <dbReference type="Proteomes" id="UP000001491"/>
    </source>
</evidence>
<sequence length="57" mass="6974">MKKLFKQFKQKGLNFSTWYKFFNDVLSKNTYLKYLQCIDIFLNQATKQTLQKNNEML</sequence>
<dbReference type="EMBL" id="FM864216">
    <property type="protein sequence ID" value="CAT04891.1"/>
    <property type="molecule type" value="Genomic_DNA"/>
</dbReference>
<reference evidence="2" key="1">
    <citation type="journal article" date="2009" name="BMC Bioinformatics">
        <title>The Mycoplasma conjunctivae genome sequencing, annotation and analysis.</title>
        <authorList>
            <person name="Calderon-Copete S.P."/>
            <person name="Wigger G."/>
            <person name="Wunderlin C."/>
            <person name="Schmidheini T."/>
            <person name="Frey J."/>
            <person name="Quail M.A."/>
            <person name="Falquet L."/>
        </authorList>
    </citation>
    <scope>NUCLEOTIDE SEQUENCE [LARGE SCALE GENOMIC DNA]</scope>
    <source>
        <strain evidence="2">ATCC 25834 / NCTC 10147 / HRC/581</strain>
    </source>
</reference>
<organism evidence="1 2">
    <name type="scientific">Mesomycoplasma conjunctivae (strain ATCC 25834 / NCTC 10147 / HRC/581)</name>
    <name type="common">Mycoplasma conjunctivae</name>
    <dbReference type="NCBI Taxonomy" id="572263"/>
    <lineage>
        <taxon>Bacteria</taxon>
        <taxon>Bacillati</taxon>
        <taxon>Mycoplasmatota</taxon>
        <taxon>Mycoplasmoidales</taxon>
        <taxon>Metamycoplasmataceae</taxon>
        <taxon>Mesomycoplasma</taxon>
    </lineage>
</organism>
<name>C5J5Z9_MESCH</name>
<gene>
    <name evidence="1" type="ordered locus">MCJ_002000</name>
</gene>
<protein>
    <submittedName>
        <fullName evidence="1">Uncharacterized protein</fullName>
    </submittedName>
</protein>
<accession>C5J5Z9</accession>
<proteinExistence type="predicted"/>